<dbReference type="Proteomes" id="UP000078397">
    <property type="component" value="Unassembled WGS sequence"/>
</dbReference>
<keyword evidence="2" id="KW-1185">Reference proteome</keyword>
<dbReference type="InterPro" id="IPR051678">
    <property type="entry name" value="AGP_Transferase"/>
</dbReference>
<dbReference type="AlphaFoldDB" id="A0A179F5M9"/>
<evidence type="ECO:0000313" key="1">
    <source>
        <dbReference type="EMBL" id="OAQ60737.1"/>
    </source>
</evidence>
<dbReference type="GO" id="GO:0016740">
    <property type="term" value="F:transferase activity"/>
    <property type="evidence" value="ECO:0007669"/>
    <property type="project" value="UniProtKB-KW"/>
</dbReference>
<dbReference type="KEGG" id="pchm:VFPPC_06835"/>
<sequence length="474" mass="54395">MPSPTLLSAKASESMARPNIQHVSSLETYFDEIEVTNGDNECRVWSEKLLDAIAELAAFVASRREGGPATEYVELLKGSFNMSFRFRFDDEGPDAIIRFPKPGHTATALRDEKLANEVRIMEYISQNTTIPIPRIHSWGTTAESSQQFGPFIIMDFVEGMLLSEVLKRPTESDQEDFILNPDVDKTMLEKVYRQIAGYILQLSQLHFSHIGSISKEPTSNEWVVTGRPVTYNMNELVSVSGCPSDNFPTTSFNSAADYLKSVSVLHLDHVWAQHNIADNAEIAEKRYIARRRMPQLIDKYCIENTGPFLLFCDDLRPSNILINPDTLEITALIDLEYTNAMPAQFTYDPPWWLLLSGPEFWLDRGCLEEFNSLYELRMEQFLQALEEVESTSCTGKQLEPPLSARMRDSWANGRFWFNYAMRKSFELDSIYWAVLHEKDTEHGQEEYPEMEKFIATKMEQLEKYRKECAARSST</sequence>
<dbReference type="OrthoDB" id="5412996at2759"/>
<reference evidence="1 2" key="1">
    <citation type="journal article" date="2016" name="PLoS Pathog.">
        <title>Biosynthesis of antibiotic leucinostatins in bio-control fungus Purpureocillium lilacinum and their inhibition on phytophthora revealed by genome mining.</title>
        <authorList>
            <person name="Wang G."/>
            <person name="Liu Z."/>
            <person name="Lin R."/>
            <person name="Li E."/>
            <person name="Mao Z."/>
            <person name="Ling J."/>
            <person name="Yang Y."/>
            <person name="Yin W.B."/>
            <person name="Xie B."/>
        </authorList>
    </citation>
    <scope>NUCLEOTIDE SEQUENCE [LARGE SCALE GENOMIC DNA]</scope>
    <source>
        <strain evidence="1">170</strain>
    </source>
</reference>
<dbReference type="PANTHER" id="PTHR21310:SF37">
    <property type="entry name" value="AMINOGLYCOSIDE PHOSPHOTRANSFERASE DOMAIN-CONTAINING PROTEIN"/>
    <property type="match status" value="1"/>
</dbReference>
<accession>A0A179F5M9</accession>
<protein>
    <submittedName>
        <fullName evidence="1">Phosphotransferase enzyme family domain-containing protein</fullName>
    </submittedName>
</protein>
<dbReference type="InterPro" id="IPR011009">
    <property type="entry name" value="Kinase-like_dom_sf"/>
</dbReference>
<organism evidence="1 2">
    <name type="scientific">Pochonia chlamydosporia 170</name>
    <dbReference type="NCBI Taxonomy" id="1380566"/>
    <lineage>
        <taxon>Eukaryota</taxon>
        <taxon>Fungi</taxon>
        <taxon>Dikarya</taxon>
        <taxon>Ascomycota</taxon>
        <taxon>Pezizomycotina</taxon>
        <taxon>Sordariomycetes</taxon>
        <taxon>Hypocreomycetidae</taxon>
        <taxon>Hypocreales</taxon>
        <taxon>Clavicipitaceae</taxon>
        <taxon>Pochonia</taxon>
    </lineage>
</organism>
<dbReference type="Gene3D" id="3.30.200.20">
    <property type="entry name" value="Phosphorylase Kinase, domain 1"/>
    <property type="match status" value="1"/>
</dbReference>
<dbReference type="SUPFAM" id="SSF56112">
    <property type="entry name" value="Protein kinase-like (PK-like)"/>
    <property type="match status" value="1"/>
</dbReference>
<evidence type="ECO:0000313" key="2">
    <source>
        <dbReference type="Proteomes" id="UP000078397"/>
    </source>
</evidence>
<dbReference type="PANTHER" id="PTHR21310">
    <property type="entry name" value="AMINOGLYCOSIDE PHOSPHOTRANSFERASE-RELATED-RELATED"/>
    <property type="match status" value="1"/>
</dbReference>
<comment type="caution">
    <text evidence="1">The sequence shown here is derived from an EMBL/GenBank/DDBJ whole genome shotgun (WGS) entry which is preliminary data.</text>
</comment>
<dbReference type="EMBL" id="LSBJ02000008">
    <property type="protein sequence ID" value="OAQ60737.1"/>
    <property type="molecule type" value="Genomic_DNA"/>
</dbReference>
<name>A0A179F5M9_METCM</name>
<proteinExistence type="predicted"/>
<dbReference type="GeneID" id="28849797"/>
<dbReference type="RefSeq" id="XP_018138615.1">
    <property type="nucleotide sequence ID" value="XM_018285803.1"/>
</dbReference>
<gene>
    <name evidence="1" type="ORF">VFPPC_06835</name>
</gene>